<dbReference type="Pfam" id="PF02518">
    <property type="entry name" value="HATPase_c"/>
    <property type="match status" value="1"/>
</dbReference>
<dbReference type="InterPro" id="IPR036097">
    <property type="entry name" value="HisK_dim/P_sf"/>
</dbReference>
<evidence type="ECO:0000256" key="1">
    <source>
        <dbReference type="ARBA" id="ARBA00000085"/>
    </source>
</evidence>
<dbReference type="PRINTS" id="PR00344">
    <property type="entry name" value="BCTRLSENSOR"/>
</dbReference>
<dbReference type="SMART" id="SM00388">
    <property type="entry name" value="HisKA"/>
    <property type="match status" value="1"/>
</dbReference>
<keyword evidence="4 9" id="KW-0808">Transferase</keyword>
<keyword evidence="6" id="KW-0902">Two-component regulatory system</keyword>
<evidence type="ECO:0000259" key="8">
    <source>
        <dbReference type="PROSITE" id="PS50109"/>
    </source>
</evidence>
<evidence type="ECO:0000256" key="6">
    <source>
        <dbReference type="ARBA" id="ARBA00023012"/>
    </source>
</evidence>
<dbReference type="InterPro" id="IPR003661">
    <property type="entry name" value="HisK_dim/P_dom"/>
</dbReference>
<dbReference type="EMBL" id="MCGH01000002">
    <property type="protein sequence ID" value="ODM05003.1"/>
    <property type="molecule type" value="Genomic_DNA"/>
</dbReference>
<keyword evidence="7" id="KW-0472">Membrane</keyword>
<keyword evidence="5" id="KW-0418">Kinase</keyword>
<keyword evidence="7" id="KW-1133">Transmembrane helix</keyword>
<name>A0A1E3A8B7_9FIRM</name>
<keyword evidence="7" id="KW-0812">Transmembrane</keyword>
<dbReference type="PANTHER" id="PTHR43711:SF26">
    <property type="entry name" value="SENSOR HISTIDINE KINASE RCSC"/>
    <property type="match status" value="1"/>
</dbReference>
<dbReference type="InterPro" id="IPR005467">
    <property type="entry name" value="His_kinase_dom"/>
</dbReference>
<sequence>MTAYLIKGFYGNLPVILMSVTVILLAGILIYVLVRLHREYDMLDKMLDSAIEGNFQEKRFDEYMLSRLESKLYQFLSSSSLGRKKVEEERGKVEELIANISHQTKTPITTIRLYAGLLEEKDLPEEEHLLARRIAEQNDRMAFLIENLVKMSRLENGIVAVHPVKQDIAVLMESLAGIFEKNEERKIFFDLSYRSQEPIIACYDLKWTVEAISNIIENAIKYTDQNGKIKISVIPYQSFTAIEIKDNGIGIAEEEQASVFLRFFRSEKVNDKKGVGLGLYLAREIITKQGGYISLQSEEGKGSCFRIFLSER</sequence>
<dbReference type="SUPFAM" id="SSF47384">
    <property type="entry name" value="Homodimeric domain of signal transducing histidine kinase"/>
    <property type="match status" value="1"/>
</dbReference>
<comment type="catalytic activity">
    <reaction evidence="1">
        <text>ATP + protein L-histidine = ADP + protein N-phospho-L-histidine.</text>
        <dbReference type="EC" id="2.7.13.3"/>
    </reaction>
</comment>
<evidence type="ECO:0000256" key="4">
    <source>
        <dbReference type="ARBA" id="ARBA00022679"/>
    </source>
</evidence>
<dbReference type="InterPro" id="IPR003594">
    <property type="entry name" value="HATPase_dom"/>
</dbReference>
<dbReference type="CDD" id="cd00082">
    <property type="entry name" value="HisKA"/>
    <property type="match status" value="1"/>
</dbReference>
<gene>
    <name evidence="9" type="primary">srrB</name>
    <name evidence="9" type="ORF">BEI61_00886</name>
</gene>
<dbReference type="Gene3D" id="1.10.287.130">
    <property type="match status" value="1"/>
</dbReference>
<dbReference type="Pfam" id="PF00512">
    <property type="entry name" value="HisKA"/>
    <property type="match status" value="1"/>
</dbReference>
<dbReference type="Gene3D" id="3.30.565.10">
    <property type="entry name" value="Histidine kinase-like ATPase, C-terminal domain"/>
    <property type="match status" value="1"/>
</dbReference>
<keyword evidence="3" id="KW-0597">Phosphoprotein</keyword>
<comment type="caution">
    <text evidence="9">The sequence shown here is derived from an EMBL/GenBank/DDBJ whole genome shotgun (WGS) entry which is preliminary data.</text>
</comment>
<evidence type="ECO:0000256" key="3">
    <source>
        <dbReference type="ARBA" id="ARBA00022553"/>
    </source>
</evidence>
<evidence type="ECO:0000313" key="10">
    <source>
        <dbReference type="Proteomes" id="UP000094067"/>
    </source>
</evidence>
<dbReference type="Proteomes" id="UP000094067">
    <property type="component" value="Unassembled WGS sequence"/>
</dbReference>
<feature type="domain" description="Histidine kinase" evidence="8">
    <location>
        <begin position="99"/>
        <end position="312"/>
    </location>
</feature>
<reference evidence="9 10" key="1">
    <citation type="submission" date="2016-07" db="EMBL/GenBank/DDBJ databases">
        <title>Characterization of isolates of Eisenbergiella tayi derived from blood cultures, using whole genome sequencing.</title>
        <authorList>
            <person name="Burdz T."/>
            <person name="Wiebe D."/>
            <person name="Huynh C."/>
            <person name="Bernard K."/>
        </authorList>
    </citation>
    <scope>NUCLEOTIDE SEQUENCE [LARGE SCALE GENOMIC DNA]</scope>
    <source>
        <strain evidence="9 10">NML 110608</strain>
    </source>
</reference>
<dbReference type="AlphaFoldDB" id="A0A1E3A8B7"/>
<evidence type="ECO:0000313" key="9">
    <source>
        <dbReference type="EMBL" id="ODM05003.1"/>
    </source>
</evidence>
<organism evidence="9 10">
    <name type="scientific">Eisenbergiella tayi</name>
    <dbReference type="NCBI Taxonomy" id="1432052"/>
    <lineage>
        <taxon>Bacteria</taxon>
        <taxon>Bacillati</taxon>
        <taxon>Bacillota</taxon>
        <taxon>Clostridia</taxon>
        <taxon>Lachnospirales</taxon>
        <taxon>Lachnospiraceae</taxon>
        <taxon>Eisenbergiella</taxon>
    </lineage>
</organism>
<dbReference type="InterPro" id="IPR036890">
    <property type="entry name" value="HATPase_C_sf"/>
</dbReference>
<accession>A0A1E3A8B7</accession>
<dbReference type="SMART" id="SM00387">
    <property type="entry name" value="HATPase_c"/>
    <property type="match status" value="1"/>
</dbReference>
<dbReference type="RefSeq" id="WP_081331055.1">
    <property type="nucleotide sequence ID" value="NZ_MCGH01000002.1"/>
</dbReference>
<dbReference type="PATRIC" id="fig|1432052.4.peg.997"/>
<evidence type="ECO:0000256" key="5">
    <source>
        <dbReference type="ARBA" id="ARBA00022777"/>
    </source>
</evidence>
<dbReference type="PROSITE" id="PS50109">
    <property type="entry name" value="HIS_KIN"/>
    <property type="match status" value="1"/>
</dbReference>
<protein>
    <recommendedName>
        <fullName evidence="2">histidine kinase</fullName>
        <ecNumber evidence="2">2.7.13.3</ecNumber>
    </recommendedName>
</protein>
<dbReference type="SUPFAM" id="SSF55874">
    <property type="entry name" value="ATPase domain of HSP90 chaperone/DNA topoisomerase II/histidine kinase"/>
    <property type="match status" value="1"/>
</dbReference>
<dbReference type="EC" id="2.7.13.3" evidence="2"/>
<dbReference type="CDD" id="cd00075">
    <property type="entry name" value="HATPase"/>
    <property type="match status" value="1"/>
</dbReference>
<proteinExistence type="predicted"/>
<dbReference type="InterPro" id="IPR050736">
    <property type="entry name" value="Sensor_HK_Regulatory"/>
</dbReference>
<dbReference type="InterPro" id="IPR004358">
    <property type="entry name" value="Sig_transdc_His_kin-like_C"/>
</dbReference>
<feature type="transmembrane region" description="Helical" evidence="7">
    <location>
        <begin position="15"/>
        <end position="36"/>
    </location>
</feature>
<evidence type="ECO:0000256" key="2">
    <source>
        <dbReference type="ARBA" id="ARBA00012438"/>
    </source>
</evidence>
<evidence type="ECO:0000256" key="7">
    <source>
        <dbReference type="SAM" id="Phobius"/>
    </source>
</evidence>
<dbReference type="GO" id="GO:0000155">
    <property type="term" value="F:phosphorelay sensor kinase activity"/>
    <property type="evidence" value="ECO:0007669"/>
    <property type="project" value="InterPro"/>
</dbReference>
<dbReference type="PANTHER" id="PTHR43711">
    <property type="entry name" value="TWO-COMPONENT HISTIDINE KINASE"/>
    <property type="match status" value="1"/>
</dbReference>